<accession>A0ACC0Q7M0</accession>
<protein>
    <submittedName>
        <fullName evidence="1">Uncharacterized protein</fullName>
    </submittedName>
</protein>
<dbReference type="EMBL" id="CM046388">
    <property type="protein sequence ID" value="KAI8572983.1"/>
    <property type="molecule type" value="Genomic_DNA"/>
</dbReference>
<organism evidence="1 2">
    <name type="scientific">Rhododendron molle</name>
    <name type="common">Chinese azalea</name>
    <name type="synonym">Azalea mollis</name>
    <dbReference type="NCBI Taxonomy" id="49168"/>
    <lineage>
        <taxon>Eukaryota</taxon>
        <taxon>Viridiplantae</taxon>
        <taxon>Streptophyta</taxon>
        <taxon>Embryophyta</taxon>
        <taxon>Tracheophyta</taxon>
        <taxon>Spermatophyta</taxon>
        <taxon>Magnoliopsida</taxon>
        <taxon>eudicotyledons</taxon>
        <taxon>Gunneridae</taxon>
        <taxon>Pentapetalae</taxon>
        <taxon>asterids</taxon>
        <taxon>Ericales</taxon>
        <taxon>Ericaceae</taxon>
        <taxon>Ericoideae</taxon>
        <taxon>Rhodoreae</taxon>
        <taxon>Rhododendron</taxon>
    </lineage>
</organism>
<keyword evidence="2" id="KW-1185">Reference proteome</keyword>
<sequence length="633" mass="70934">MLLPLRISTGLIASSSSSSLSLYSLSSRTPAATVRVPHCKSLRTNQDIAAVECRESNSQLTPRDDNGGFGETKEDPAEARVPAAAAGGGGEAGGGKGISGIQVPRQRYIAISKTELLDGILLMFESQEEIDQFLLLSSCLDSILHAEHKSILEEMRLDYNLTQSGEKKRTSVNGSAHSERDDEPKGNEFESPIENTGGTGSMEEYREDKTEPDMLAALTFSLNLRYLLGYLPRSIKQNSLKESRIAVATRFQRAFVQLLCNAQFEELSARDLMLTSALNSDYLLTLPVYVDWKRASESNAIIFRRGYATERQKGLLLVDKLDYLQSKLLQGIFSTISKPLAKVGIWITEVILSKSSYIFVKFNKFSSAALDQAFKSTYQGQDVQIWSERAKLWLKKLTILQQTNPSSEQSSDNLLQVDQLSDNELPIWLAAQRAVTRYEGILSPVGPRGRLLRKFLIWSGLISPMPRESFDLESDVTTSEPYLRPIFLSRITLGDLWEPASRKHFGNDLWKRLKTAISILFSQSILQEPAFQELILLFTEERDEGETEDTAEVPLLQLKIYERIPIPDLPVIFPHKKLSFRILDTVRLDVATSLGLLAYFINYKFVNILSSPYVGELPHIKAMPTGQYAAKPF</sequence>
<gene>
    <name evidence="1" type="ORF">RHMOL_Rhmol01G0243600</name>
</gene>
<comment type="caution">
    <text evidence="1">The sequence shown here is derived from an EMBL/GenBank/DDBJ whole genome shotgun (WGS) entry which is preliminary data.</text>
</comment>
<evidence type="ECO:0000313" key="2">
    <source>
        <dbReference type="Proteomes" id="UP001062846"/>
    </source>
</evidence>
<evidence type="ECO:0000313" key="1">
    <source>
        <dbReference type="EMBL" id="KAI8572983.1"/>
    </source>
</evidence>
<name>A0ACC0Q7M0_RHOML</name>
<reference evidence="1" key="1">
    <citation type="submission" date="2022-02" db="EMBL/GenBank/DDBJ databases">
        <title>Plant Genome Project.</title>
        <authorList>
            <person name="Zhang R.-G."/>
        </authorList>
    </citation>
    <scope>NUCLEOTIDE SEQUENCE</scope>
    <source>
        <strain evidence="1">AT1</strain>
    </source>
</reference>
<proteinExistence type="predicted"/>
<dbReference type="Proteomes" id="UP001062846">
    <property type="component" value="Chromosome 1"/>
</dbReference>